<sequence>MQRRTFVKGAMASLVVLSTPFALAKSDKKSPKEVWVVLRGAMDGMHAVIPAFDPMLSQHRPQIASKVIDSPLLLDQGYRLHPEFKQLHTWYQNKQASFVVAVGSGYPSRSHFDGQDYLESAGQGQESGWLARVLEAKQGSAVAITQATPISLRGASSPVTTWYPSKLRDNPEDTYEVILSMYQEDPMLQQAFAQGLELKMKAMMGESGQQNGQFKSLAKGCARLLKGESADCAMLELGGWDTHNNQAGRLARQFGILDEGLGALKQELGSEWIIP</sequence>
<dbReference type="Proteomes" id="UP000031670">
    <property type="component" value="Unassembled WGS sequence"/>
</dbReference>
<evidence type="ECO:0000313" key="3">
    <source>
        <dbReference type="Proteomes" id="UP000031670"/>
    </source>
</evidence>
<keyword evidence="1" id="KW-0732">Signal</keyword>
<reference evidence="2 3" key="2">
    <citation type="submission" date="2015-01" db="EMBL/GenBank/DDBJ databases">
        <authorList>
            <consortium name="NBRP consortium"/>
            <person name="Sawabe T."/>
            <person name="Meirelles P."/>
            <person name="Feng G."/>
            <person name="Sayaka M."/>
            <person name="Hattori M."/>
            <person name="Ohkuma M."/>
        </authorList>
    </citation>
    <scope>NUCLEOTIDE SEQUENCE [LARGE SCALE GENOMIC DNA]</scope>
    <source>
        <strain evidence="2 3">JCM19232</strain>
    </source>
</reference>
<comment type="caution">
    <text evidence="2">The sequence shown here is derived from an EMBL/GenBank/DDBJ whole genome shotgun (WGS) entry which is preliminary data.</text>
</comment>
<name>A0A0B8PQH2_9VIBR</name>
<feature type="signal peptide" evidence="1">
    <location>
        <begin position="1"/>
        <end position="24"/>
    </location>
</feature>
<evidence type="ECO:0000256" key="1">
    <source>
        <dbReference type="SAM" id="SignalP"/>
    </source>
</evidence>
<dbReference type="InterPro" id="IPR010869">
    <property type="entry name" value="DUF1501"/>
</dbReference>
<gene>
    <name evidence="2" type="ORF">JCM19232_3207</name>
</gene>
<protein>
    <submittedName>
        <fullName evidence="2">Putative exported protein</fullName>
    </submittedName>
</protein>
<feature type="chain" id="PRO_5002122628" evidence="1">
    <location>
        <begin position="25"/>
        <end position="275"/>
    </location>
</feature>
<reference evidence="2 3" key="1">
    <citation type="submission" date="2015-01" db="EMBL/GenBank/DDBJ databases">
        <title>Vibrio sp. C5 JCM 19232 whole genome shotgun sequence.</title>
        <authorList>
            <person name="Sawabe T."/>
            <person name="Meirelles P."/>
            <person name="Feng G."/>
            <person name="Sayaka M."/>
            <person name="Hattori M."/>
            <person name="Ohkuma M."/>
        </authorList>
    </citation>
    <scope>NUCLEOTIDE SEQUENCE [LARGE SCALE GENOMIC DNA]</scope>
    <source>
        <strain evidence="2 3">JCM19232</strain>
    </source>
</reference>
<dbReference type="EMBL" id="BBSA01000015">
    <property type="protein sequence ID" value="GAM64914.1"/>
    <property type="molecule type" value="Genomic_DNA"/>
</dbReference>
<proteinExistence type="predicted"/>
<dbReference type="AlphaFoldDB" id="A0A0B8PQH2"/>
<organism evidence="2 3">
    <name type="scientific">Vibrio ishigakensis</name>
    <dbReference type="NCBI Taxonomy" id="1481914"/>
    <lineage>
        <taxon>Bacteria</taxon>
        <taxon>Pseudomonadati</taxon>
        <taxon>Pseudomonadota</taxon>
        <taxon>Gammaproteobacteria</taxon>
        <taxon>Vibrionales</taxon>
        <taxon>Vibrionaceae</taxon>
        <taxon>Vibrio</taxon>
    </lineage>
</organism>
<evidence type="ECO:0000313" key="2">
    <source>
        <dbReference type="EMBL" id="GAM64914.1"/>
    </source>
</evidence>
<accession>A0A0B8PQH2</accession>
<dbReference type="Pfam" id="PF07394">
    <property type="entry name" value="DUF1501"/>
    <property type="match status" value="1"/>
</dbReference>